<sequence length="239" mass="26460">MHIVPRGVRGDLLQEMIMTALNFACNSPLFCSSVAGSSQKSGVLKITCSALVSPDIAASARPWKVSDARLILEDGSIWRAKSFGASGTQIGELVFNTSMTGRCKINTGVNFGNGICHLNYYVNFLTNKCDEESSQCFLAGLVIRSLSICTSNWRCTESLEDYLAKRNIMGIYDVDTRAITRRLRQDGSLIGVLSTEESKTDEELLEMSRIWDIVGRKRIKLHYCMNDAKVYLASMDSNS</sequence>
<organism evidence="2 3">
    <name type="scientific">Aristolochia fimbriata</name>
    <name type="common">White veined hardy Dutchman's pipe vine</name>
    <dbReference type="NCBI Taxonomy" id="158543"/>
    <lineage>
        <taxon>Eukaryota</taxon>
        <taxon>Viridiplantae</taxon>
        <taxon>Streptophyta</taxon>
        <taxon>Embryophyta</taxon>
        <taxon>Tracheophyta</taxon>
        <taxon>Spermatophyta</taxon>
        <taxon>Magnoliopsida</taxon>
        <taxon>Magnoliidae</taxon>
        <taxon>Piperales</taxon>
        <taxon>Aristolochiaceae</taxon>
        <taxon>Aristolochia</taxon>
    </lineage>
</organism>
<dbReference type="SUPFAM" id="SSF52021">
    <property type="entry name" value="Carbamoyl phosphate synthetase, small subunit N-terminal domain"/>
    <property type="match status" value="1"/>
</dbReference>
<comment type="caution">
    <text evidence="2">The sequence shown here is derived from an EMBL/GenBank/DDBJ whole genome shotgun (WGS) entry which is preliminary data.</text>
</comment>
<evidence type="ECO:0000313" key="3">
    <source>
        <dbReference type="Proteomes" id="UP000825729"/>
    </source>
</evidence>
<protein>
    <recommendedName>
        <fullName evidence="1">Carbamoyl-phosphate synthase small subunit N-terminal domain-containing protein</fullName>
    </recommendedName>
</protein>
<proteinExistence type="predicted"/>
<gene>
    <name evidence="2" type="ORF">H6P81_010452</name>
</gene>
<dbReference type="InterPro" id="IPR002474">
    <property type="entry name" value="CarbamoylP_synth_ssu_N"/>
</dbReference>
<evidence type="ECO:0000313" key="2">
    <source>
        <dbReference type="EMBL" id="KAG9450487.1"/>
    </source>
</evidence>
<dbReference type="SMART" id="SM01097">
    <property type="entry name" value="CPSase_sm_chain"/>
    <property type="match status" value="1"/>
</dbReference>
<dbReference type="Pfam" id="PF00988">
    <property type="entry name" value="CPSase_sm_chain"/>
    <property type="match status" value="1"/>
</dbReference>
<feature type="domain" description="Carbamoyl-phosphate synthase small subunit N-terminal" evidence="1">
    <location>
        <begin position="66"/>
        <end position="194"/>
    </location>
</feature>
<name>A0AAV7ENU1_ARIFI</name>
<dbReference type="Gene3D" id="3.50.30.20">
    <property type="entry name" value="Carbamoyl-phosphate synthase small subunit, N-terminal domain"/>
    <property type="match status" value="1"/>
</dbReference>
<accession>A0AAV7ENU1</accession>
<dbReference type="Proteomes" id="UP000825729">
    <property type="component" value="Unassembled WGS sequence"/>
</dbReference>
<evidence type="ECO:0000259" key="1">
    <source>
        <dbReference type="SMART" id="SM01097"/>
    </source>
</evidence>
<dbReference type="AlphaFoldDB" id="A0AAV7ENU1"/>
<reference evidence="2 3" key="1">
    <citation type="submission" date="2021-07" db="EMBL/GenBank/DDBJ databases">
        <title>The Aristolochia fimbriata genome: insights into angiosperm evolution, floral development and chemical biosynthesis.</title>
        <authorList>
            <person name="Jiao Y."/>
        </authorList>
    </citation>
    <scope>NUCLEOTIDE SEQUENCE [LARGE SCALE GENOMIC DNA]</scope>
    <source>
        <strain evidence="2">IBCAS-2021</strain>
        <tissue evidence="2">Leaf</tissue>
    </source>
</reference>
<dbReference type="EMBL" id="JAINDJ010000004">
    <property type="protein sequence ID" value="KAG9450487.1"/>
    <property type="molecule type" value="Genomic_DNA"/>
</dbReference>
<dbReference type="InterPro" id="IPR036480">
    <property type="entry name" value="CarbP_synth_ssu_N_sf"/>
</dbReference>
<keyword evidence="3" id="KW-1185">Reference proteome</keyword>